<organism evidence="1">
    <name type="scientific">bioreactor metagenome</name>
    <dbReference type="NCBI Taxonomy" id="1076179"/>
    <lineage>
        <taxon>unclassified sequences</taxon>
        <taxon>metagenomes</taxon>
        <taxon>ecological metagenomes</taxon>
    </lineage>
</organism>
<dbReference type="SUPFAM" id="SSF53254">
    <property type="entry name" value="Phosphoglycerate mutase-like"/>
    <property type="match status" value="1"/>
</dbReference>
<keyword evidence="1" id="KW-0378">Hydrolase</keyword>
<reference evidence="1" key="1">
    <citation type="submission" date="2019-08" db="EMBL/GenBank/DDBJ databases">
        <authorList>
            <person name="Kucharzyk K."/>
            <person name="Murdoch R.W."/>
            <person name="Higgins S."/>
            <person name="Loffler F."/>
        </authorList>
    </citation>
    <scope>NUCLEOTIDE SEQUENCE</scope>
</reference>
<gene>
    <name evidence="1" type="primary">pspA_22</name>
    <name evidence="1" type="ORF">SDC9_88930</name>
</gene>
<dbReference type="EC" id="3.1.3.3" evidence="1"/>
<dbReference type="SMART" id="SM00855">
    <property type="entry name" value="PGAM"/>
    <property type="match status" value="1"/>
</dbReference>
<dbReference type="PANTHER" id="PTHR48100">
    <property type="entry name" value="BROAD-SPECIFICITY PHOSPHATASE YOR283W-RELATED"/>
    <property type="match status" value="1"/>
</dbReference>
<dbReference type="GO" id="GO:0016791">
    <property type="term" value="F:phosphatase activity"/>
    <property type="evidence" value="ECO:0007669"/>
    <property type="project" value="TreeGrafter"/>
</dbReference>
<protein>
    <submittedName>
        <fullName evidence="1">Phosphoserine phosphatase 1</fullName>
        <ecNumber evidence="1">3.1.3.3</ecNumber>
    </submittedName>
</protein>
<name>A0A644ZMY2_9ZZZZ</name>
<comment type="caution">
    <text evidence="1">The sequence shown here is derived from an EMBL/GenBank/DDBJ whole genome shotgun (WGS) entry which is preliminary data.</text>
</comment>
<dbReference type="AlphaFoldDB" id="A0A644ZMY2"/>
<dbReference type="InterPro" id="IPR029033">
    <property type="entry name" value="His_PPase_superfam"/>
</dbReference>
<dbReference type="Pfam" id="PF00300">
    <property type="entry name" value="His_Phos_1"/>
    <property type="match status" value="1"/>
</dbReference>
<dbReference type="InterPro" id="IPR013078">
    <property type="entry name" value="His_Pase_superF_clade-1"/>
</dbReference>
<evidence type="ECO:0000313" key="1">
    <source>
        <dbReference type="EMBL" id="MPM42265.1"/>
    </source>
</evidence>
<sequence>MVVVKVEGGHDLNNKNEVNEAPGLSAPITGKKIFFVRHGKTEWNNQFRYQGVTDIPLCEEGREQARRTGLRFAKAKIEAIISSPLSRAYETAEKIACHHAGINVEKLDLLEEVNFGEWEGLTVNEIKNRFGEELFYKWRRNQLHVDAPGGEKMERLYARSSKVAKMLLARPEDNIVVVGHGAMLRALFLPMLELPRSNIFWKTRIDNCSISAFSVEAGNRYILSYLNDTLHLRDCGGEIISMPII</sequence>
<dbReference type="CDD" id="cd07067">
    <property type="entry name" value="HP_PGM_like"/>
    <property type="match status" value="1"/>
</dbReference>
<dbReference type="EMBL" id="VSSQ01009667">
    <property type="protein sequence ID" value="MPM42265.1"/>
    <property type="molecule type" value="Genomic_DNA"/>
</dbReference>
<dbReference type="Gene3D" id="3.40.50.1240">
    <property type="entry name" value="Phosphoglycerate mutase-like"/>
    <property type="match status" value="1"/>
</dbReference>
<dbReference type="InterPro" id="IPR050275">
    <property type="entry name" value="PGM_Phosphatase"/>
</dbReference>
<accession>A0A644ZMY2</accession>
<proteinExistence type="predicted"/>